<evidence type="ECO:0000256" key="2">
    <source>
        <dbReference type="ARBA" id="ARBA00023002"/>
    </source>
</evidence>
<evidence type="ECO:0000259" key="4">
    <source>
        <dbReference type="Pfam" id="PF08501"/>
    </source>
</evidence>
<keyword evidence="6" id="KW-1185">Reference proteome</keyword>
<dbReference type="GO" id="GO:0009073">
    <property type="term" value="P:aromatic amino acid family biosynthetic process"/>
    <property type="evidence" value="ECO:0007669"/>
    <property type="project" value="UniProtKB-KW"/>
</dbReference>
<dbReference type="RefSeq" id="WP_093365568.1">
    <property type="nucleotide sequence ID" value="NZ_FNCW01000003.1"/>
</dbReference>
<dbReference type="PANTHER" id="PTHR21089:SF1">
    <property type="entry name" value="BIFUNCTIONAL 3-DEHYDROQUINATE DEHYDRATASE_SHIKIMATE DEHYDROGENASE, CHLOROPLASTIC"/>
    <property type="match status" value="1"/>
</dbReference>
<dbReference type="SUPFAM" id="SSF53223">
    <property type="entry name" value="Aminoacid dehydrogenase-like, N-terminal domain"/>
    <property type="match status" value="1"/>
</dbReference>
<evidence type="ECO:0000313" key="6">
    <source>
        <dbReference type="Proteomes" id="UP000199296"/>
    </source>
</evidence>
<dbReference type="Gene3D" id="3.40.50.720">
    <property type="entry name" value="NAD(P)-binding Rossmann-like Domain"/>
    <property type="match status" value="1"/>
</dbReference>
<keyword evidence="2" id="KW-0560">Oxidoreductase</keyword>
<dbReference type="AlphaFoldDB" id="A0A1G7V318"/>
<dbReference type="InterPro" id="IPR046346">
    <property type="entry name" value="Aminoacid_DH-like_N_sf"/>
</dbReference>
<feature type="domain" description="Shikimate dehydrogenase substrate binding N-terminal" evidence="4">
    <location>
        <begin position="6"/>
        <end position="87"/>
    </location>
</feature>
<dbReference type="GO" id="GO:0050661">
    <property type="term" value="F:NADP binding"/>
    <property type="evidence" value="ECO:0007669"/>
    <property type="project" value="TreeGrafter"/>
</dbReference>
<sequence length="243" mass="27337">MTTYGLIGKNIDYSFSKSYFNTKFNNEAIKAKYINYDIEDIKEIKQIVNNSIELAGLNVTIPYKEAVIPYLDEIDSQAERIGAVNTIKIENKKMIGYNTDVFGFTKSVFSLIAPNHDSALILGTGGAAKAIRHALVSMGYQINFVSRDKEKGDFTYDELNAEIIKNHQLIVNCTPLGTHPDVNQFPPIPYEFVDKTHLLYDLIYNPSITSFLAQGRENGAQIINGEQMLIAQAEKAWEIWNGQ</sequence>
<gene>
    <name evidence="5" type="ORF">SAMN04488027_10341</name>
</gene>
<name>A0A1G7V318_9FLAO</name>
<protein>
    <submittedName>
        <fullName evidence="5">Shikimate dehydrogenase</fullName>
    </submittedName>
</protein>
<proteinExistence type="predicted"/>
<dbReference type="InterPro" id="IPR013708">
    <property type="entry name" value="Shikimate_DH-bd_N"/>
</dbReference>
<dbReference type="Proteomes" id="UP000199296">
    <property type="component" value="Unassembled WGS sequence"/>
</dbReference>
<dbReference type="GO" id="GO:0019632">
    <property type="term" value="P:shikimate metabolic process"/>
    <property type="evidence" value="ECO:0007669"/>
    <property type="project" value="TreeGrafter"/>
</dbReference>
<accession>A0A1G7V318</accession>
<dbReference type="Gene3D" id="3.40.50.10860">
    <property type="entry name" value="Leucine Dehydrogenase, chain A, domain 1"/>
    <property type="match status" value="1"/>
</dbReference>
<dbReference type="SUPFAM" id="SSF51735">
    <property type="entry name" value="NAD(P)-binding Rossmann-fold domains"/>
    <property type="match status" value="1"/>
</dbReference>
<comment type="pathway">
    <text evidence="1">Metabolic intermediate biosynthesis; chorismate biosynthesis; chorismate from D-erythrose 4-phosphate and phosphoenolpyruvate: step 4/7.</text>
</comment>
<evidence type="ECO:0000256" key="3">
    <source>
        <dbReference type="ARBA" id="ARBA00023141"/>
    </source>
</evidence>
<dbReference type="GO" id="GO:0009423">
    <property type="term" value="P:chorismate biosynthetic process"/>
    <property type="evidence" value="ECO:0007669"/>
    <property type="project" value="TreeGrafter"/>
</dbReference>
<keyword evidence="3" id="KW-0057">Aromatic amino acid biosynthesis</keyword>
<reference evidence="5 6" key="1">
    <citation type="submission" date="2016-10" db="EMBL/GenBank/DDBJ databases">
        <authorList>
            <person name="de Groot N.N."/>
        </authorList>
    </citation>
    <scope>NUCLEOTIDE SEQUENCE [LARGE SCALE GENOMIC DNA]</scope>
    <source>
        <strain evidence="5 6">DSM 19803</strain>
    </source>
</reference>
<dbReference type="PANTHER" id="PTHR21089">
    <property type="entry name" value="SHIKIMATE DEHYDROGENASE"/>
    <property type="match status" value="1"/>
</dbReference>
<organism evidence="5 6">
    <name type="scientific">Psychroflexus sediminis</name>
    <dbReference type="NCBI Taxonomy" id="470826"/>
    <lineage>
        <taxon>Bacteria</taxon>
        <taxon>Pseudomonadati</taxon>
        <taxon>Bacteroidota</taxon>
        <taxon>Flavobacteriia</taxon>
        <taxon>Flavobacteriales</taxon>
        <taxon>Flavobacteriaceae</taxon>
        <taxon>Psychroflexus</taxon>
    </lineage>
</organism>
<dbReference type="EMBL" id="FNCW01000003">
    <property type="protein sequence ID" value="SDG54173.1"/>
    <property type="molecule type" value="Genomic_DNA"/>
</dbReference>
<dbReference type="InterPro" id="IPR022893">
    <property type="entry name" value="Shikimate_DH_fam"/>
</dbReference>
<dbReference type="CDD" id="cd01065">
    <property type="entry name" value="NAD_bind_Shikimate_DH"/>
    <property type="match status" value="1"/>
</dbReference>
<keyword evidence="3" id="KW-0028">Amino-acid biosynthesis</keyword>
<dbReference type="GO" id="GO:0004764">
    <property type="term" value="F:shikimate 3-dehydrogenase (NADP+) activity"/>
    <property type="evidence" value="ECO:0007669"/>
    <property type="project" value="InterPro"/>
</dbReference>
<dbReference type="Pfam" id="PF08501">
    <property type="entry name" value="Shikimate_dh_N"/>
    <property type="match status" value="1"/>
</dbReference>
<dbReference type="OrthoDB" id="9792692at2"/>
<dbReference type="InterPro" id="IPR036291">
    <property type="entry name" value="NAD(P)-bd_dom_sf"/>
</dbReference>
<dbReference type="STRING" id="470826.SAMN04488027_10341"/>
<evidence type="ECO:0000256" key="1">
    <source>
        <dbReference type="ARBA" id="ARBA00004871"/>
    </source>
</evidence>
<evidence type="ECO:0000313" key="5">
    <source>
        <dbReference type="EMBL" id="SDG54173.1"/>
    </source>
</evidence>
<dbReference type="GO" id="GO:0005829">
    <property type="term" value="C:cytosol"/>
    <property type="evidence" value="ECO:0007669"/>
    <property type="project" value="TreeGrafter"/>
</dbReference>